<dbReference type="Proteomes" id="UP000566819">
    <property type="component" value="Unassembled WGS sequence"/>
</dbReference>
<evidence type="ECO:0000256" key="1">
    <source>
        <dbReference type="SAM" id="SignalP"/>
    </source>
</evidence>
<feature type="signal peptide" evidence="1">
    <location>
        <begin position="1"/>
        <end position="18"/>
    </location>
</feature>
<name>A0A8H4RL88_9HELO</name>
<protein>
    <recommendedName>
        <fullName evidence="2">Ubiquitin 3 binding protein But2 C-terminal domain-containing protein</fullName>
    </recommendedName>
</protein>
<dbReference type="OrthoDB" id="5356630at2759"/>
<dbReference type="Pfam" id="PF09792">
    <property type="entry name" value="But2"/>
    <property type="match status" value="1"/>
</dbReference>
<feature type="domain" description="Ubiquitin 3 binding protein But2 C-terminal" evidence="2">
    <location>
        <begin position="56"/>
        <end position="177"/>
    </location>
</feature>
<proteinExistence type="predicted"/>
<dbReference type="InterPro" id="IPR018620">
    <property type="entry name" value="Ubiquitin3-bd_protein_But2_C"/>
</dbReference>
<keyword evidence="4" id="KW-1185">Reference proteome</keyword>
<evidence type="ECO:0000313" key="3">
    <source>
        <dbReference type="EMBL" id="KAF4630925.1"/>
    </source>
</evidence>
<keyword evidence="1" id="KW-0732">Signal</keyword>
<gene>
    <name evidence="3" type="ORF">G7Y89_g7216</name>
</gene>
<evidence type="ECO:0000259" key="2">
    <source>
        <dbReference type="Pfam" id="PF09792"/>
    </source>
</evidence>
<dbReference type="EMBL" id="JAAMPI010000496">
    <property type="protein sequence ID" value="KAF4630925.1"/>
    <property type="molecule type" value="Genomic_DNA"/>
</dbReference>
<organism evidence="3 4">
    <name type="scientific">Cudoniella acicularis</name>
    <dbReference type="NCBI Taxonomy" id="354080"/>
    <lineage>
        <taxon>Eukaryota</taxon>
        <taxon>Fungi</taxon>
        <taxon>Dikarya</taxon>
        <taxon>Ascomycota</taxon>
        <taxon>Pezizomycotina</taxon>
        <taxon>Leotiomycetes</taxon>
        <taxon>Helotiales</taxon>
        <taxon>Tricladiaceae</taxon>
        <taxon>Cudoniella</taxon>
    </lineage>
</organism>
<reference evidence="3 4" key="1">
    <citation type="submission" date="2020-03" db="EMBL/GenBank/DDBJ databases">
        <title>Draft Genome Sequence of Cudoniella acicularis.</title>
        <authorList>
            <person name="Buettner E."/>
            <person name="Kellner H."/>
        </authorList>
    </citation>
    <scope>NUCLEOTIDE SEQUENCE [LARGE SCALE GENOMIC DNA]</scope>
    <source>
        <strain evidence="3 4">DSM 108380</strain>
    </source>
</reference>
<evidence type="ECO:0000313" key="4">
    <source>
        <dbReference type="Proteomes" id="UP000566819"/>
    </source>
</evidence>
<sequence>MQFFNAIIAASILAFTSAAPVYTSSEFNYIPADNAIIPSVLSQYTVSTGAINFDASFGDISKDGVNSDITTLLTFDIPASLEGLTCSFHLVLDGTASVNGTGQFDIFTSQAPATQDTTSWPSGNLRDNYAGRMQAHVSAEAQYVDGFPNDAQSFPCPAGHLLAGELVGTGDFDFIFWDQNISGAYISYN</sequence>
<dbReference type="AlphaFoldDB" id="A0A8H4RL88"/>
<feature type="chain" id="PRO_5034712437" description="Ubiquitin 3 binding protein But2 C-terminal domain-containing protein" evidence="1">
    <location>
        <begin position="19"/>
        <end position="189"/>
    </location>
</feature>
<comment type="caution">
    <text evidence="3">The sequence shown here is derived from an EMBL/GenBank/DDBJ whole genome shotgun (WGS) entry which is preliminary data.</text>
</comment>
<accession>A0A8H4RL88</accession>